<sequence>MSVHHKTSWASLSAAIIVTIYYATVLFRLKGDIGLYSTEMMALARNVFGTAVVVQAVMYFVNFMSKDEPEDKDVARMVSLQANQMALVFLVLAVACCAAYLIYVSDTRTLLLSPLVCAHLLVSVLLSAWIIKYAVELLLYYRYLKPDAMDHPQK</sequence>
<protein>
    <submittedName>
        <fullName evidence="2">Phosphatase</fullName>
    </submittedName>
</protein>
<dbReference type="Proteomes" id="UP001199916">
    <property type="component" value="Unassembled WGS sequence"/>
</dbReference>
<evidence type="ECO:0000313" key="2">
    <source>
        <dbReference type="EMBL" id="MCE5168775.1"/>
    </source>
</evidence>
<name>A0ABS8YE56_9BACL</name>
<comment type="caution">
    <text evidence="2">The sequence shown here is derived from an EMBL/GenBank/DDBJ whole genome shotgun (WGS) entry which is preliminary data.</text>
</comment>
<accession>A0ABS8YE56</accession>
<keyword evidence="1" id="KW-0472">Membrane</keyword>
<evidence type="ECO:0000313" key="3">
    <source>
        <dbReference type="Proteomes" id="UP001199916"/>
    </source>
</evidence>
<reference evidence="2 3" key="1">
    <citation type="submission" date="2021-11" db="EMBL/GenBank/DDBJ databases">
        <title>Draft genome sequence of Paenibacillus profundus YoMME, a new Gram-positive bacteria with exoelectrogenic properties.</title>
        <authorList>
            <person name="Hubenova Y."/>
            <person name="Hubenova E."/>
            <person name="Manasiev Y."/>
            <person name="Peykov S."/>
            <person name="Mitov M."/>
        </authorList>
    </citation>
    <scope>NUCLEOTIDE SEQUENCE [LARGE SCALE GENOMIC DNA]</scope>
    <source>
        <strain evidence="2 3">YoMME</strain>
    </source>
</reference>
<feature type="transmembrane region" description="Helical" evidence="1">
    <location>
        <begin position="85"/>
        <end position="104"/>
    </location>
</feature>
<feature type="transmembrane region" description="Helical" evidence="1">
    <location>
        <begin position="47"/>
        <end position="64"/>
    </location>
</feature>
<organism evidence="2 3">
    <name type="scientific">Paenibacillus profundus</name>
    <dbReference type="NCBI Taxonomy" id="1173085"/>
    <lineage>
        <taxon>Bacteria</taxon>
        <taxon>Bacillati</taxon>
        <taxon>Bacillota</taxon>
        <taxon>Bacilli</taxon>
        <taxon>Bacillales</taxon>
        <taxon>Paenibacillaceae</taxon>
        <taxon>Paenibacillus</taxon>
    </lineage>
</organism>
<evidence type="ECO:0000256" key="1">
    <source>
        <dbReference type="SAM" id="Phobius"/>
    </source>
</evidence>
<feature type="transmembrane region" description="Helical" evidence="1">
    <location>
        <begin position="110"/>
        <end position="135"/>
    </location>
</feature>
<feature type="transmembrane region" description="Helical" evidence="1">
    <location>
        <begin position="7"/>
        <end position="27"/>
    </location>
</feature>
<dbReference type="EMBL" id="JAJNBZ010000003">
    <property type="protein sequence ID" value="MCE5168775.1"/>
    <property type="molecule type" value="Genomic_DNA"/>
</dbReference>
<proteinExistence type="predicted"/>
<dbReference type="RefSeq" id="WP_019423041.1">
    <property type="nucleotide sequence ID" value="NZ_JAJNBZ010000003.1"/>
</dbReference>
<keyword evidence="3" id="KW-1185">Reference proteome</keyword>
<keyword evidence="1" id="KW-1133">Transmembrane helix</keyword>
<keyword evidence="1" id="KW-0812">Transmembrane</keyword>
<gene>
    <name evidence="2" type="ORF">LQV63_05540</name>
</gene>